<evidence type="ECO:0000313" key="3">
    <source>
        <dbReference type="Proteomes" id="UP001500367"/>
    </source>
</evidence>
<gene>
    <name evidence="2" type="ORF">GCM10022389_10000</name>
</gene>
<comment type="caution">
    <text evidence="2">The sequence shown here is derived from an EMBL/GenBank/DDBJ whole genome shotgun (WGS) entry which is preliminary data.</text>
</comment>
<feature type="transmembrane region" description="Helical" evidence="1">
    <location>
        <begin position="356"/>
        <end position="377"/>
    </location>
</feature>
<dbReference type="RefSeq" id="WP_344815656.1">
    <property type="nucleotide sequence ID" value="NZ_BAABCT010000002.1"/>
</dbReference>
<dbReference type="InterPro" id="IPR001646">
    <property type="entry name" value="5peptide_repeat"/>
</dbReference>
<keyword evidence="1" id="KW-1133">Transmembrane helix</keyword>
<sequence>MIDLYTEIENGRRKFENEIFQPIYQSIKTDTAFLELNRLDFINCEFNFFEIEDLNQPDLTIFFKECVFNDHVNFFDVYLGGLIFVEIKKITNVDISGKFTRIRFNNKNTPLNGGLDLNVEIIQELNFEDFNQTNGKLELIVNNGNLEKKEEFRTFFKNAKFNDFFISNSNFGYIANFKNITVLSNLSFEECSFEECFFDNSNFTGEVNFLNCLFNKFASFQNLVSQNSSSFHIKKSKFIERVNFNNSKFHKLEINDNNFKELTFQDSQFNSISIDRTTFEKNVLFDDIQITNINDCNRRTIRTIKQEIQKAENRIDFNRFKNYEMATYYKELSWKKNFVDKSILYMTKISTDFGNSWTKALGFTLLSALLFFTLFFINENYFNSFDLKNWTQFTSGYFRFFLVTDFYNPLETDRVYLTNPLSWLIFVFGKIVIAFGIYEMIQSFRKFKA</sequence>
<evidence type="ECO:0000256" key="1">
    <source>
        <dbReference type="SAM" id="Phobius"/>
    </source>
</evidence>
<feature type="transmembrane region" description="Helical" evidence="1">
    <location>
        <begin position="421"/>
        <end position="441"/>
    </location>
</feature>
<keyword evidence="1" id="KW-0472">Membrane</keyword>
<organism evidence="2 3">
    <name type="scientific">Flavobacterium cheonanense</name>
    <dbReference type="NCBI Taxonomy" id="706183"/>
    <lineage>
        <taxon>Bacteria</taxon>
        <taxon>Pseudomonadati</taxon>
        <taxon>Bacteroidota</taxon>
        <taxon>Flavobacteriia</taxon>
        <taxon>Flavobacteriales</taxon>
        <taxon>Flavobacteriaceae</taxon>
        <taxon>Flavobacterium</taxon>
    </lineage>
</organism>
<evidence type="ECO:0000313" key="2">
    <source>
        <dbReference type="EMBL" id="GAA4067078.1"/>
    </source>
</evidence>
<evidence type="ECO:0008006" key="4">
    <source>
        <dbReference type="Google" id="ProtNLM"/>
    </source>
</evidence>
<accession>A0ABP7VH21</accession>
<reference evidence="3" key="1">
    <citation type="journal article" date="2019" name="Int. J. Syst. Evol. Microbiol.">
        <title>The Global Catalogue of Microorganisms (GCM) 10K type strain sequencing project: providing services to taxonomists for standard genome sequencing and annotation.</title>
        <authorList>
            <consortium name="The Broad Institute Genomics Platform"/>
            <consortium name="The Broad Institute Genome Sequencing Center for Infectious Disease"/>
            <person name="Wu L."/>
            <person name="Ma J."/>
        </authorList>
    </citation>
    <scope>NUCLEOTIDE SEQUENCE [LARGE SCALE GENOMIC DNA]</scope>
    <source>
        <strain evidence="3">JCM 17069</strain>
    </source>
</reference>
<dbReference type="Proteomes" id="UP001500367">
    <property type="component" value="Unassembled WGS sequence"/>
</dbReference>
<dbReference type="EMBL" id="BAABCT010000002">
    <property type="protein sequence ID" value="GAA4067078.1"/>
    <property type="molecule type" value="Genomic_DNA"/>
</dbReference>
<proteinExistence type="predicted"/>
<protein>
    <recommendedName>
        <fullName evidence="4">Pentapeptide repeat-containing protein</fullName>
    </recommendedName>
</protein>
<dbReference type="Pfam" id="PF13576">
    <property type="entry name" value="Pentapeptide_3"/>
    <property type="match status" value="1"/>
</dbReference>
<keyword evidence="3" id="KW-1185">Reference proteome</keyword>
<keyword evidence="1" id="KW-0812">Transmembrane</keyword>
<name>A0ABP7VH21_9FLAO</name>